<proteinExistence type="predicted"/>
<dbReference type="SUPFAM" id="SSF53474">
    <property type="entry name" value="alpha/beta-Hydrolases"/>
    <property type="match status" value="1"/>
</dbReference>
<evidence type="ECO:0000259" key="1">
    <source>
        <dbReference type="Pfam" id="PF02129"/>
    </source>
</evidence>
<dbReference type="GO" id="GO:0016787">
    <property type="term" value="F:hydrolase activity"/>
    <property type="evidence" value="ECO:0007669"/>
    <property type="project" value="UniProtKB-KW"/>
</dbReference>
<gene>
    <name evidence="2" type="ORF">CEV33_2995</name>
</gene>
<keyword evidence="2" id="KW-0378">Hydrolase</keyword>
<accession>A0A256F1D3</accession>
<dbReference type="InterPro" id="IPR000383">
    <property type="entry name" value="Xaa-Pro-like_dom"/>
</dbReference>
<dbReference type="EMBL" id="NNRL01000165">
    <property type="protein sequence ID" value="OYR08657.1"/>
    <property type="molecule type" value="Genomic_DNA"/>
</dbReference>
<sequence>MSHASGAKIAANRSAEPIEFVVEGSRIRGTFYKPHEAAQKSPVVVFAHGWGMVAGGDLEDYAAKAVNAGLAALTFDFRNLGLSEGIPRQEIDPHRQVEDIRAAISYVRTRPDVDYDKIGLWGSSYSGGHALYVAAIDRRVKCVVAQVPTISGFRAARRRASGDKATAMRLAFEADREARFAGAAPATIQTVDPDPNASVAYPGPESHDYMMSEAERCPSWVNKITLRSLELARTYEPGAYIKRIAPTPMLMIVATDDALTPSDLQQEAFNEAYEPKKLMLLSGGHYCVYREHFDKTSTAAADWFTEHLL</sequence>
<dbReference type="AlphaFoldDB" id="A0A256F1D3"/>
<dbReference type="Pfam" id="PF02129">
    <property type="entry name" value="Peptidase_S15"/>
    <property type="match status" value="1"/>
</dbReference>
<feature type="domain" description="Xaa-Pro dipeptidyl-peptidase-like" evidence="1">
    <location>
        <begin position="24"/>
        <end position="285"/>
    </location>
</feature>
<name>A0A256F1D3_9HYPH</name>
<dbReference type="Proteomes" id="UP000216478">
    <property type="component" value="Unassembled WGS sequence"/>
</dbReference>
<dbReference type="PANTHER" id="PTHR47751">
    <property type="entry name" value="SUPERFAMILY HYDROLASE, PUTATIVE (AFU_ORTHOLOGUE AFUA_2G16580)-RELATED"/>
    <property type="match status" value="1"/>
</dbReference>
<dbReference type="Gene3D" id="1.10.10.800">
    <property type="match status" value="1"/>
</dbReference>
<comment type="caution">
    <text evidence="2">The sequence shown here is derived from an EMBL/GenBank/DDBJ whole genome shotgun (WGS) entry which is preliminary data.</text>
</comment>
<dbReference type="OrthoDB" id="217645at2"/>
<dbReference type="InterPro" id="IPR051411">
    <property type="entry name" value="Polyketide_trans_af380"/>
</dbReference>
<organism evidence="2 3">
    <name type="scientific">Brucella grignonensis</name>
    <dbReference type="NCBI Taxonomy" id="94627"/>
    <lineage>
        <taxon>Bacteria</taxon>
        <taxon>Pseudomonadati</taxon>
        <taxon>Pseudomonadota</taxon>
        <taxon>Alphaproteobacteria</taxon>
        <taxon>Hyphomicrobiales</taxon>
        <taxon>Brucellaceae</taxon>
        <taxon>Brucella/Ochrobactrum group</taxon>
        <taxon>Brucella</taxon>
    </lineage>
</organism>
<dbReference type="InterPro" id="IPR029058">
    <property type="entry name" value="AB_hydrolase_fold"/>
</dbReference>
<dbReference type="PANTHER" id="PTHR47751:SF2">
    <property type="entry name" value="DLTD N-TERMINAL DOMAIN PROTEIN (AFU_ORTHOLOGUE AFUA_8G00380)-RELATED"/>
    <property type="match status" value="1"/>
</dbReference>
<protein>
    <submittedName>
        <fullName evidence="2">BAAT / Acyl-CoA thioester hydrolase C terminal family protein</fullName>
    </submittedName>
</protein>
<evidence type="ECO:0000313" key="2">
    <source>
        <dbReference type="EMBL" id="OYR08657.1"/>
    </source>
</evidence>
<reference evidence="2 3" key="1">
    <citation type="submission" date="2017-07" db="EMBL/GenBank/DDBJ databases">
        <title>Phylogenetic study on the rhizospheric bacterium Ochrobactrum sp. A44.</title>
        <authorList>
            <person name="Krzyzanowska D.M."/>
            <person name="Ossowicki A."/>
            <person name="Rajewska M."/>
            <person name="Maciag T."/>
            <person name="Kaczynski Z."/>
            <person name="Czerwicka M."/>
            <person name="Jafra S."/>
        </authorList>
    </citation>
    <scope>NUCLEOTIDE SEQUENCE [LARGE SCALE GENOMIC DNA]</scope>
    <source>
        <strain evidence="2 3">OgA9a</strain>
    </source>
</reference>
<keyword evidence="3" id="KW-1185">Reference proteome</keyword>
<evidence type="ECO:0000313" key="3">
    <source>
        <dbReference type="Proteomes" id="UP000216478"/>
    </source>
</evidence>
<dbReference type="Gene3D" id="3.40.50.1820">
    <property type="entry name" value="alpha/beta hydrolase"/>
    <property type="match status" value="1"/>
</dbReference>